<keyword evidence="1" id="KW-0436">Ligase</keyword>
<name>C5TD37_ACIDE</name>
<keyword evidence="2" id="KW-0479">Metal-binding</keyword>
<dbReference type="GO" id="GO:0046872">
    <property type="term" value="F:metal ion binding"/>
    <property type="evidence" value="ECO:0007669"/>
    <property type="project" value="UniProtKB-KW"/>
</dbReference>
<dbReference type="EMBL" id="ACQT01000580">
    <property type="protein sequence ID" value="EER57609.1"/>
    <property type="molecule type" value="Genomic_DNA"/>
</dbReference>
<evidence type="ECO:0000256" key="2">
    <source>
        <dbReference type="ARBA" id="ARBA00022723"/>
    </source>
</evidence>
<keyword evidence="4" id="KW-0460">Magnesium</keyword>
<dbReference type="AlphaFoldDB" id="C5TD37"/>
<organism evidence="9 10">
    <name type="scientific">Acidovorax delafieldii 2AN</name>
    <dbReference type="NCBI Taxonomy" id="573060"/>
    <lineage>
        <taxon>Bacteria</taxon>
        <taxon>Pseudomonadati</taxon>
        <taxon>Pseudomonadota</taxon>
        <taxon>Betaproteobacteria</taxon>
        <taxon>Burkholderiales</taxon>
        <taxon>Comamonadaceae</taxon>
        <taxon>Acidovorax</taxon>
    </lineage>
</organism>
<evidence type="ECO:0000259" key="8">
    <source>
        <dbReference type="Pfam" id="PF01996"/>
    </source>
</evidence>
<evidence type="ECO:0000256" key="5">
    <source>
        <dbReference type="ARBA" id="ARBA00022958"/>
    </source>
</evidence>
<feature type="domain" description="Coenzyme F420:L-glutamate ligase-like" evidence="8">
    <location>
        <begin position="30"/>
        <end position="204"/>
    </location>
</feature>
<dbReference type="PATRIC" id="fig|573060.9.peg.78"/>
<dbReference type="NCBIfam" id="TIGR01916">
    <property type="entry name" value="F420_cofE"/>
    <property type="match status" value="1"/>
</dbReference>
<dbReference type="InterPro" id="IPR008225">
    <property type="entry name" value="F420-0_g-glutamyl_ligase"/>
</dbReference>
<evidence type="ECO:0000313" key="9">
    <source>
        <dbReference type="EMBL" id="EER57609.1"/>
    </source>
</evidence>
<evidence type="ECO:0000256" key="6">
    <source>
        <dbReference type="ARBA" id="ARBA00023134"/>
    </source>
</evidence>
<evidence type="ECO:0000256" key="7">
    <source>
        <dbReference type="ARBA" id="ARBA00023211"/>
    </source>
</evidence>
<comment type="caution">
    <text evidence="9">The sequence shown here is derived from an EMBL/GenBank/DDBJ whole genome shotgun (WGS) entry which is preliminary data.</text>
</comment>
<dbReference type="PANTHER" id="PTHR47917">
    <property type="match status" value="1"/>
</dbReference>
<proteinExistence type="predicted"/>
<keyword evidence="3" id="KW-0547">Nucleotide-binding</keyword>
<evidence type="ECO:0000313" key="10">
    <source>
        <dbReference type="Proteomes" id="UP000003856"/>
    </source>
</evidence>
<keyword evidence="6" id="KW-0342">GTP-binding</keyword>
<protein>
    <submittedName>
        <fullName evidence="9">F420-dependent oxidoreductase</fullName>
    </submittedName>
</protein>
<dbReference type="GO" id="GO:0005525">
    <property type="term" value="F:GTP binding"/>
    <property type="evidence" value="ECO:0007669"/>
    <property type="project" value="UniProtKB-KW"/>
</dbReference>
<evidence type="ECO:0000256" key="1">
    <source>
        <dbReference type="ARBA" id="ARBA00022598"/>
    </source>
</evidence>
<keyword evidence="7" id="KW-0464">Manganese</keyword>
<feature type="non-terminal residue" evidence="9">
    <location>
        <position position="205"/>
    </location>
</feature>
<dbReference type="Pfam" id="PF01996">
    <property type="entry name" value="F420_ligase"/>
    <property type="match status" value="1"/>
</dbReference>
<dbReference type="SUPFAM" id="SSF144010">
    <property type="entry name" value="CofE-like"/>
    <property type="match status" value="1"/>
</dbReference>
<dbReference type="PANTHER" id="PTHR47917:SF1">
    <property type="entry name" value="COENZYME F420:L-GLUTAMATE LIGASE"/>
    <property type="match status" value="1"/>
</dbReference>
<reference evidence="9 10" key="1">
    <citation type="submission" date="2009-05" db="EMBL/GenBank/DDBJ databases">
        <title>The draft genome of Acidovorax delafieldii 2AN.</title>
        <authorList>
            <consortium name="US DOE Joint Genome Institute (JGI-PGF)"/>
            <person name="Lucas S."/>
            <person name="Copeland A."/>
            <person name="Lapidus A."/>
            <person name="Glavina del Rio T."/>
            <person name="Tice H."/>
            <person name="Bruce D."/>
            <person name="Goodwin L."/>
            <person name="Pitluck S."/>
            <person name="Larimer F."/>
            <person name="Land M.L."/>
            <person name="Hauser L."/>
            <person name="Shelobolina E.S."/>
            <person name="Picardal F."/>
            <person name="Roden E."/>
            <person name="Emerson D."/>
        </authorList>
    </citation>
    <scope>NUCLEOTIDE SEQUENCE [LARGE SCALE GENOMIC DNA]</scope>
    <source>
        <strain evidence="9 10">2AN</strain>
    </source>
</reference>
<keyword evidence="10" id="KW-1185">Reference proteome</keyword>
<evidence type="ECO:0000256" key="3">
    <source>
        <dbReference type="ARBA" id="ARBA00022741"/>
    </source>
</evidence>
<dbReference type="InterPro" id="IPR002847">
    <property type="entry name" value="F420-0_gamma-glut_ligase-dom"/>
</dbReference>
<dbReference type="Proteomes" id="UP000003856">
    <property type="component" value="Unassembled WGS sequence"/>
</dbReference>
<sequence length="205" mass="22067">MRAGLHGETAMQRPATEDHCGELRLRALPRIPEVRPGDDLCALLLAALQRAGETLRDGDVIVLAQKIVSKAEGRLVALDTVQPSPHARHLALECDKDPRLIELVLQESREVLRCRRGVIVVEHRLGFVMANAGIDQSNVRQDGGEAALLLPLDPDASCATLRTRLRSATGADVAVLIIDSHGRAWRNGTVGVAIGVAGMQALHDL</sequence>
<accession>C5TD37</accession>
<gene>
    <name evidence="9" type="ORF">AcdelDRAFT_4818</name>
</gene>
<dbReference type="GO" id="GO:0052618">
    <property type="term" value="F:coenzyme F420-0:L-glutamate ligase activity"/>
    <property type="evidence" value="ECO:0007669"/>
    <property type="project" value="TreeGrafter"/>
</dbReference>
<dbReference type="Gene3D" id="3.30.1330.100">
    <property type="entry name" value="CofE-like"/>
    <property type="match status" value="2"/>
</dbReference>
<evidence type="ECO:0000256" key="4">
    <source>
        <dbReference type="ARBA" id="ARBA00022842"/>
    </source>
</evidence>
<keyword evidence="5" id="KW-0630">Potassium</keyword>